<dbReference type="PANTHER" id="PTHR12935:SF0">
    <property type="entry name" value="GAMMA-GLUTAMYLCYCLOTRANSFERASE"/>
    <property type="match status" value="1"/>
</dbReference>
<sequence>MEYQCPTIEPPPQEPLIEKLLDDVHQCPQRHIRLRILGTCFIALLAIVVRQSFSRDLQVRLYAAPTHVRTSAVAMRTVTPSNPEHHVLAPKALHTNGAAVSQASAVEPGMPLPTHPHWPSARSCNTIVGSVCLVLALGLFSWMRHGSDIVVASASGARQTIFSRMTRQQEVRPQTVWVFSYGANLCKERMRQRDMTPLGCVNVVLPGHRLTFNHRFGYGNVMPCDTPGACVHGVALELTIPDFRRLKQAEYGYEVTRCVMQTYPDDGPGGKGRGLFGVVFVATNLSRAPTGELESIPSYRYMMLIRQGCRDHDLDRGYTQWVDEVASIYKKGWRVEPEPFVRVDPGLLEP</sequence>
<gene>
    <name evidence="5" type="ORF">EGYM00163_LOCUS10689</name>
</gene>
<dbReference type="CDD" id="cd06661">
    <property type="entry name" value="GGCT_like"/>
    <property type="match status" value="1"/>
</dbReference>
<organism evidence="5">
    <name type="scientific">Eutreptiella gymnastica</name>
    <dbReference type="NCBI Taxonomy" id="73025"/>
    <lineage>
        <taxon>Eukaryota</taxon>
        <taxon>Discoba</taxon>
        <taxon>Euglenozoa</taxon>
        <taxon>Euglenida</taxon>
        <taxon>Spirocuta</taxon>
        <taxon>Euglenophyceae</taxon>
        <taxon>Eutreptiales</taxon>
        <taxon>Eutreptiaceae</taxon>
        <taxon>Eutreptiella</taxon>
    </lineage>
</organism>
<feature type="binding site" evidence="4">
    <location>
        <position position="301"/>
    </location>
    <ligand>
        <name>substrate</name>
    </ligand>
</feature>
<feature type="active site" description="Proton acceptor" evidence="3">
    <location>
        <position position="250"/>
    </location>
</feature>
<evidence type="ECO:0000256" key="4">
    <source>
        <dbReference type="PIRSR" id="PIRSR617939-2"/>
    </source>
</evidence>
<dbReference type="InterPro" id="IPR017939">
    <property type="entry name" value="G-Glutamylcylcotransferase"/>
</dbReference>
<keyword evidence="2" id="KW-0456">Lyase</keyword>
<dbReference type="InterPro" id="IPR036568">
    <property type="entry name" value="GGCT-like_sf"/>
</dbReference>
<dbReference type="SUPFAM" id="SSF110857">
    <property type="entry name" value="Gamma-glutamyl cyclotransferase-like"/>
    <property type="match status" value="1"/>
</dbReference>
<evidence type="ECO:0000313" key="5">
    <source>
        <dbReference type="EMBL" id="CAE0799568.1"/>
    </source>
</evidence>
<accession>A0A7S4CKC0</accession>
<dbReference type="AlphaFoldDB" id="A0A7S4CKC0"/>
<evidence type="ECO:0000256" key="3">
    <source>
        <dbReference type="PIRSR" id="PIRSR617939-1"/>
    </source>
</evidence>
<dbReference type="EMBL" id="HBJA01032095">
    <property type="protein sequence ID" value="CAE0799568.1"/>
    <property type="molecule type" value="Transcribed_RNA"/>
</dbReference>
<protein>
    <recommendedName>
        <fullName evidence="1">gamma-glutamylcyclotransferase</fullName>
        <ecNumber evidence="1">4.3.2.9</ecNumber>
    </recommendedName>
</protein>
<name>A0A7S4CKC0_9EUGL</name>
<dbReference type="GO" id="GO:0003839">
    <property type="term" value="F:gamma-glutamylcyclotransferase activity"/>
    <property type="evidence" value="ECO:0007669"/>
    <property type="project" value="UniProtKB-EC"/>
</dbReference>
<evidence type="ECO:0000256" key="2">
    <source>
        <dbReference type="ARBA" id="ARBA00023239"/>
    </source>
</evidence>
<proteinExistence type="predicted"/>
<dbReference type="EC" id="4.3.2.9" evidence="1"/>
<reference evidence="5" key="1">
    <citation type="submission" date="2021-01" db="EMBL/GenBank/DDBJ databases">
        <authorList>
            <person name="Corre E."/>
            <person name="Pelletier E."/>
            <person name="Niang G."/>
            <person name="Scheremetjew M."/>
            <person name="Finn R."/>
            <person name="Kale V."/>
            <person name="Holt S."/>
            <person name="Cochrane G."/>
            <person name="Meng A."/>
            <person name="Brown T."/>
            <person name="Cohen L."/>
        </authorList>
    </citation>
    <scope>NUCLEOTIDE SEQUENCE</scope>
    <source>
        <strain evidence="5">CCMP1594</strain>
    </source>
</reference>
<evidence type="ECO:0000256" key="1">
    <source>
        <dbReference type="ARBA" id="ARBA00012346"/>
    </source>
</evidence>
<dbReference type="PANTHER" id="PTHR12935">
    <property type="entry name" value="GAMMA-GLUTAMYLCYCLOTRANSFERASE"/>
    <property type="match status" value="1"/>
</dbReference>
<dbReference type="Gene3D" id="3.10.490.10">
    <property type="entry name" value="Gamma-glutamyl cyclotransferase-like"/>
    <property type="match status" value="1"/>
</dbReference>
<dbReference type="InterPro" id="IPR013024">
    <property type="entry name" value="GGCT-like"/>
</dbReference>